<reference evidence="1 2" key="1">
    <citation type="submission" date="2016-03" db="EMBL/GenBank/DDBJ databases">
        <title>Comparative genomics of the ectomycorrhizal sister species Rhizopogon vinicolor and Rhizopogon vesiculosus (Basidiomycota: Boletales) reveals a divergence of the mating type B locus.</title>
        <authorList>
            <person name="Mujic A.B."/>
            <person name="Kuo A."/>
            <person name="Tritt A."/>
            <person name="Lipzen A."/>
            <person name="Chen C."/>
            <person name="Johnson J."/>
            <person name="Sharma A."/>
            <person name="Barry K."/>
            <person name="Grigoriev I.V."/>
            <person name="Spatafora J.W."/>
        </authorList>
    </citation>
    <scope>NUCLEOTIDE SEQUENCE [LARGE SCALE GENOMIC DNA]</scope>
    <source>
        <strain evidence="1 2">AM-OR11-056</strain>
    </source>
</reference>
<name>A0A1J8PG41_9AGAM</name>
<evidence type="ECO:0000313" key="2">
    <source>
        <dbReference type="Proteomes" id="UP000183567"/>
    </source>
</evidence>
<dbReference type="AlphaFoldDB" id="A0A1J8PG41"/>
<dbReference type="OrthoDB" id="2994945at2759"/>
<gene>
    <name evidence="1" type="ORF">AZE42_08750</name>
</gene>
<keyword evidence="2" id="KW-1185">Reference proteome</keyword>
<dbReference type="EMBL" id="LVVM01006490">
    <property type="protein sequence ID" value="OJA07965.1"/>
    <property type="molecule type" value="Genomic_DNA"/>
</dbReference>
<evidence type="ECO:0000313" key="1">
    <source>
        <dbReference type="EMBL" id="OJA07965.1"/>
    </source>
</evidence>
<protein>
    <submittedName>
        <fullName evidence="1">Uncharacterized protein</fullName>
    </submittedName>
</protein>
<accession>A0A1J8PG41</accession>
<sequence>MSIYHLNRFSTALAVPRGLSGESSNYGRRVVMLPSHLLRLVHHRPDWFLDEMIDLLDDNRLVAVHFSTIHRELVRAGISRKWLKKIARE</sequence>
<organism evidence="1 2">
    <name type="scientific">Rhizopogon vesiculosus</name>
    <dbReference type="NCBI Taxonomy" id="180088"/>
    <lineage>
        <taxon>Eukaryota</taxon>
        <taxon>Fungi</taxon>
        <taxon>Dikarya</taxon>
        <taxon>Basidiomycota</taxon>
        <taxon>Agaricomycotina</taxon>
        <taxon>Agaricomycetes</taxon>
        <taxon>Agaricomycetidae</taxon>
        <taxon>Boletales</taxon>
        <taxon>Suillineae</taxon>
        <taxon>Rhizopogonaceae</taxon>
        <taxon>Rhizopogon</taxon>
    </lineage>
</organism>
<proteinExistence type="predicted"/>
<comment type="caution">
    <text evidence="1">The sequence shown here is derived from an EMBL/GenBank/DDBJ whole genome shotgun (WGS) entry which is preliminary data.</text>
</comment>
<dbReference type="Proteomes" id="UP000183567">
    <property type="component" value="Unassembled WGS sequence"/>
</dbReference>